<evidence type="ECO:0000313" key="7">
    <source>
        <dbReference type="EMBL" id="AUD79832.1"/>
    </source>
</evidence>
<evidence type="ECO:0000256" key="6">
    <source>
        <dbReference type="RuleBase" id="RU363041"/>
    </source>
</evidence>
<keyword evidence="8" id="KW-1185">Reference proteome</keyword>
<evidence type="ECO:0000256" key="1">
    <source>
        <dbReference type="ARBA" id="ARBA00004141"/>
    </source>
</evidence>
<evidence type="ECO:0000313" key="8">
    <source>
        <dbReference type="Proteomes" id="UP000232693"/>
    </source>
</evidence>
<gene>
    <name evidence="7" type="ORF">CW740_11465</name>
</gene>
<comment type="subcellular location">
    <subcellularLocation>
        <location evidence="6">Cell membrane</location>
        <topology evidence="6">Multi-pass membrane protein</topology>
    </subcellularLocation>
    <subcellularLocation>
        <location evidence="1">Membrane</location>
        <topology evidence="1">Multi-pass membrane protein</topology>
    </subcellularLocation>
</comment>
<keyword evidence="4 6" id="KW-1133">Transmembrane helix</keyword>
<feature type="transmembrane region" description="Helical" evidence="6">
    <location>
        <begin position="61"/>
        <end position="81"/>
    </location>
</feature>
<keyword evidence="3 6" id="KW-0812">Transmembrane</keyword>
<comment type="similarity">
    <text evidence="2 6">Belongs to the 4-toluene sulfonate uptake permease (TSUP) (TC 2.A.102) family.</text>
</comment>
<reference evidence="7 8" key="1">
    <citation type="submission" date="2017-12" db="EMBL/GenBank/DDBJ databases">
        <title>Kangiella profundi FT102 completed genome.</title>
        <authorList>
            <person name="Xu J."/>
            <person name="Wang J."/>
            <person name="Lu Y."/>
        </authorList>
    </citation>
    <scope>NUCLEOTIDE SEQUENCE [LARGE SCALE GENOMIC DNA]</scope>
    <source>
        <strain evidence="7 8">FT102</strain>
    </source>
</reference>
<dbReference type="KEGG" id="kpd:CW740_11465"/>
<dbReference type="InterPro" id="IPR002781">
    <property type="entry name" value="TM_pro_TauE-like"/>
</dbReference>
<dbReference type="Pfam" id="PF01925">
    <property type="entry name" value="TauE"/>
    <property type="match status" value="1"/>
</dbReference>
<sequence length="277" mass="29606">MQSNNSLACMGLEPEFLLLLLALGLLNGILAGLFGIGGGLVIVPAMVWLLPQIGVPSEHIMHMALATSMATICFIAVSSALSHYRRGSVSIRLLKLLVPGIMIGALLGSYLAKLMNTEWLAWIFGFFSILMGLRMMIDKLPVAKGERLHWRHATPSAMVMGALSSLVGIGGGSLVVPYLLFHKEKLVMSIGTAAACGLPLAIMAAVGYIALGWNVAELPDYHLGYVYLPAMIAIAVGSIVTAPLGAYLAHRLPTKVIKRFFALLLIVVGIKIITEYL</sequence>
<protein>
    <recommendedName>
        <fullName evidence="6">Probable membrane transporter protein</fullName>
    </recommendedName>
</protein>
<dbReference type="GO" id="GO:0005886">
    <property type="term" value="C:plasma membrane"/>
    <property type="evidence" value="ECO:0007669"/>
    <property type="project" value="UniProtKB-SubCell"/>
</dbReference>
<evidence type="ECO:0000256" key="3">
    <source>
        <dbReference type="ARBA" id="ARBA00022692"/>
    </source>
</evidence>
<dbReference type="Proteomes" id="UP000232693">
    <property type="component" value="Chromosome"/>
</dbReference>
<keyword evidence="6" id="KW-1003">Cell membrane</keyword>
<proteinExistence type="inferred from homology"/>
<feature type="transmembrane region" description="Helical" evidence="6">
    <location>
        <begin position="157"/>
        <end position="181"/>
    </location>
</feature>
<keyword evidence="5 6" id="KW-0472">Membrane</keyword>
<dbReference type="RefSeq" id="WP_106647624.1">
    <property type="nucleotide sequence ID" value="NZ_BMGO01000001.1"/>
</dbReference>
<evidence type="ECO:0000256" key="2">
    <source>
        <dbReference type="ARBA" id="ARBA00009142"/>
    </source>
</evidence>
<feature type="transmembrane region" description="Helical" evidence="6">
    <location>
        <begin position="256"/>
        <end position="274"/>
    </location>
</feature>
<dbReference type="AlphaFoldDB" id="A0A2K9AQD3"/>
<organism evidence="7 8">
    <name type="scientific">Kangiella profundi</name>
    <dbReference type="NCBI Taxonomy" id="1561924"/>
    <lineage>
        <taxon>Bacteria</taxon>
        <taxon>Pseudomonadati</taxon>
        <taxon>Pseudomonadota</taxon>
        <taxon>Gammaproteobacteria</taxon>
        <taxon>Kangiellales</taxon>
        <taxon>Kangiellaceae</taxon>
        <taxon>Kangiella</taxon>
    </lineage>
</organism>
<evidence type="ECO:0000256" key="5">
    <source>
        <dbReference type="ARBA" id="ARBA00023136"/>
    </source>
</evidence>
<evidence type="ECO:0000256" key="4">
    <source>
        <dbReference type="ARBA" id="ARBA00022989"/>
    </source>
</evidence>
<dbReference type="EMBL" id="CP025120">
    <property type="protein sequence ID" value="AUD79832.1"/>
    <property type="molecule type" value="Genomic_DNA"/>
</dbReference>
<name>A0A2K9AQD3_9GAMM</name>
<dbReference type="OrthoDB" id="457670at2"/>
<feature type="transmembrane region" description="Helical" evidence="6">
    <location>
        <begin position="119"/>
        <end position="137"/>
    </location>
</feature>
<dbReference type="PANTHER" id="PTHR43483:SF3">
    <property type="entry name" value="MEMBRANE TRANSPORTER PROTEIN HI_0806-RELATED"/>
    <property type="match status" value="1"/>
</dbReference>
<feature type="transmembrane region" description="Helical" evidence="6">
    <location>
        <begin position="193"/>
        <end position="213"/>
    </location>
</feature>
<feature type="transmembrane region" description="Helical" evidence="6">
    <location>
        <begin position="93"/>
        <end position="112"/>
    </location>
</feature>
<feature type="transmembrane region" description="Helical" evidence="6">
    <location>
        <begin position="16"/>
        <end position="49"/>
    </location>
</feature>
<dbReference type="PANTHER" id="PTHR43483">
    <property type="entry name" value="MEMBRANE TRANSPORTER PROTEIN HI_0806-RELATED"/>
    <property type="match status" value="1"/>
</dbReference>
<accession>A0A2K9AQD3</accession>
<feature type="transmembrane region" description="Helical" evidence="6">
    <location>
        <begin position="225"/>
        <end position="249"/>
    </location>
</feature>